<proteinExistence type="predicted"/>
<dbReference type="GeneID" id="36526865"/>
<keyword evidence="2" id="KW-1185">Reference proteome</keyword>
<name>A0A2I2F1Z5_ASPCN</name>
<evidence type="ECO:0000313" key="1">
    <source>
        <dbReference type="EMBL" id="PLB34654.1"/>
    </source>
</evidence>
<dbReference type="Proteomes" id="UP000234585">
    <property type="component" value="Unassembled WGS sequence"/>
</dbReference>
<organism evidence="1 2">
    <name type="scientific">Aspergillus candidus</name>
    <dbReference type="NCBI Taxonomy" id="41067"/>
    <lineage>
        <taxon>Eukaryota</taxon>
        <taxon>Fungi</taxon>
        <taxon>Dikarya</taxon>
        <taxon>Ascomycota</taxon>
        <taxon>Pezizomycotina</taxon>
        <taxon>Eurotiomycetes</taxon>
        <taxon>Eurotiomycetidae</taxon>
        <taxon>Eurotiales</taxon>
        <taxon>Aspergillaceae</taxon>
        <taxon>Aspergillus</taxon>
        <taxon>Aspergillus subgen. Circumdati</taxon>
    </lineage>
</organism>
<accession>A0A2I2F1Z5</accession>
<dbReference type="EMBL" id="KZ559175">
    <property type="protein sequence ID" value="PLB34654.1"/>
    <property type="molecule type" value="Genomic_DNA"/>
</dbReference>
<evidence type="ECO:0000313" key="2">
    <source>
        <dbReference type="Proteomes" id="UP000234585"/>
    </source>
</evidence>
<gene>
    <name evidence="1" type="ORF">BDW47DRAFT_72966</name>
</gene>
<protein>
    <submittedName>
        <fullName evidence="1">Uncharacterized protein</fullName>
    </submittedName>
</protein>
<sequence length="57" mass="6038">MIPLATYVTAIYLSVPMSGVSVVSSICLAANPPGLLQRRALRCASGYVVVVRCQEGR</sequence>
<dbReference type="AlphaFoldDB" id="A0A2I2F1Z5"/>
<dbReference type="RefSeq" id="XP_024668666.1">
    <property type="nucleotide sequence ID" value="XM_024819705.1"/>
</dbReference>
<reference evidence="1 2" key="1">
    <citation type="submission" date="2017-12" db="EMBL/GenBank/DDBJ databases">
        <authorList>
            <consortium name="DOE Joint Genome Institute"/>
            <person name="Haridas S."/>
            <person name="Kjaerbolling I."/>
            <person name="Vesth T.C."/>
            <person name="Frisvad J.C."/>
            <person name="Nybo J.L."/>
            <person name="Theobald S."/>
            <person name="Kuo A."/>
            <person name="Bowyer P."/>
            <person name="Matsuda Y."/>
            <person name="Mondo S."/>
            <person name="Lyhne E.K."/>
            <person name="Kogle M.E."/>
            <person name="Clum A."/>
            <person name="Lipzen A."/>
            <person name="Salamov A."/>
            <person name="Ngan C.Y."/>
            <person name="Daum C."/>
            <person name="Chiniquy J."/>
            <person name="Barry K."/>
            <person name="LaButti K."/>
            <person name="Simmons B.A."/>
            <person name="Magnuson J.K."/>
            <person name="Mortensen U.H."/>
            <person name="Larsen T.O."/>
            <person name="Grigoriev I.V."/>
            <person name="Baker S.E."/>
            <person name="Andersen M.R."/>
            <person name="Nordberg H.P."/>
            <person name="Cantor M.N."/>
            <person name="Hua S.X."/>
        </authorList>
    </citation>
    <scope>NUCLEOTIDE SEQUENCE [LARGE SCALE GENOMIC DNA]</scope>
    <source>
        <strain evidence="1 2">CBS 102.13</strain>
    </source>
</reference>